<dbReference type="Gene3D" id="1.25.40.10">
    <property type="entry name" value="Tetratricopeptide repeat domain"/>
    <property type="match status" value="1"/>
</dbReference>
<dbReference type="Pfam" id="PF06041">
    <property type="entry name" value="DUF924"/>
    <property type="match status" value="1"/>
</dbReference>
<proteinExistence type="predicted"/>
<organism evidence="1 2">
    <name type="scientific">Oceanospirillum sediminis</name>
    <dbReference type="NCBI Taxonomy" id="2760088"/>
    <lineage>
        <taxon>Bacteria</taxon>
        <taxon>Pseudomonadati</taxon>
        <taxon>Pseudomonadota</taxon>
        <taxon>Gammaproteobacteria</taxon>
        <taxon>Oceanospirillales</taxon>
        <taxon>Oceanospirillaceae</taxon>
        <taxon>Oceanospirillum</taxon>
    </lineage>
</organism>
<evidence type="ECO:0000313" key="2">
    <source>
        <dbReference type="Proteomes" id="UP000565262"/>
    </source>
</evidence>
<reference evidence="1 2" key="1">
    <citation type="submission" date="2020-08" db="EMBL/GenBank/DDBJ databases">
        <title>Oceanospirillum sp. nov. isolated from marine sediment.</title>
        <authorList>
            <person name="Ji X."/>
        </authorList>
    </citation>
    <scope>NUCLEOTIDE SEQUENCE [LARGE SCALE GENOMIC DNA]</scope>
    <source>
        <strain evidence="1 2">D5</strain>
    </source>
</reference>
<keyword evidence="2" id="KW-1185">Reference proteome</keyword>
<comment type="caution">
    <text evidence="1">The sequence shown here is derived from an EMBL/GenBank/DDBJ whole genome shotgun (WGS) entry which is preliminary data.</text>
</comment>
<gene>
    <name evidence="1" type="ORF">H4O21_04910</name>
</gene>
<accession>A0A839IMM5</accession>
<dbReference type="RefSeq" id="WP_182807735.1">
    <property type="nucleotide sequence ID" value="NZ_JACJFM010000004.1"/>
</dbReference>
<sequence length="179" mass="21100">MLWQPVIEFWFHELTPEQWWQKSSELDNEIRSRFEPYLIKAKNGQSRDWRAQPRGRLAEIIVLDQFSRNIYRDTADAFAADALAVELALEAIDSRDDRSLTQAERQFIYMPLMHSEDAEMHVIALELFKSLGNENNLKFEIMHKDIIDRFGRYPHRNDILGRASTPEEVEFLKQPGSSF</sequence>
<protein>
    <submittedName>
        <fullName evidence="1">DUF924 domain-containing protein</fullName>
    </submittedName>
</protein>
<dbReference type="EMBL" id="JACJFM010000004">
    <property type="protein sequence ID" value="MBB1485954.1"/>
    <property type="molecule type" value="Genomic_DNA"/>
</dbReference>
<dbReference type="Gene3D" id="1.20.58.320">
    <property type="entry name" value="TPR-like"/>
    <property type="match status" value="1"/>
</dbReference>
<dbReference type="InterPro" id="IPR011990">
    <property type="entry name" value="TPR-like_helical_dom_sf"/>
</dbReference>
<dbReference type="Proteomes" id="UP000565262">
    <property type="component" value="Unassembled WGS sequence"/>
</dbReference>
<dbReference type="InterPro" id="IPR010323">
    <property type="entry name" value="DUF924"/>
</dbReference>
<dbReference type="SUPFAM" id="SSF48452">
    <property type="entry name" value="TPR-like"/>
    <property type="match status" value="1"/>
</dbReference>
<name>A0A839IMM5_9GAMM</name>
<dbReference type="AlphaFoldDB" id="A0A839IMM5"/>
<evidence type="ECO:0000313" key="1">
    <source>
        <dbReference type="EMBL" id="MBB1485954.1"/>
    </source>
</evidence>